<evidence type="ECO:0008006" key="4">
    <source>
        <dbReference type="Google" id="ProtNLM"/>
    </source>
</evidence>
<reference evidence="3" key="1">
    <citation type="submission" date="2016-10" db="EMBL/GenBank/DDBJ databases">
        <authorList>
            <person name="Varghese N."/>
        </authorList>
    </citation>
    <scope>NUCLEOTIDE SEQUENCE [LARGE SCALE GENOMIC DNA]</scope>
    <source>
        <strain evidence="3">DSM 24868</strain>
    </source>
</reference>
<feature type="transmembrane region" description="Helical" evidence="1">
    <location>
        <begin position="54"/>
        <end position="74"/>
    </location>
</feature>
<keyword evidence="1" id="KW-1133">Transmembrane helix</keyword>
<dbReference type="EMBL" id="FNZI01000004">
    <property type="protein sequence ID" value="SEJ49647.1"/>
    <property type="molecule type" value="Genomic_DNA"/>
</dbReference>
<protein>
    <recommendedName>
        <fullName evidence="4">Major facilitator superfamily (MFS) profile domain-containing protein</fullName>
    </recommendedName>
</protein>
<proteinExistence type="predicted"/>
<keyword evidence="1" id="KW-0812">Transmembrane</keyword>
<feature type="transmembrane region" description="Helical" evidence="1">
    <location>
        <begin position="81"/>
        <end position="101"/>
    </location>
</feature>
<dbReference type="Proteomes" id="UP000183315">
    <property type="component" value="Unassembled WGS sequence"/>
</dbReference>
<evidence type="ECO:0000256" key="1">
    <source>
        <dbReference type="SAM" id="Phobius"/>
    </source>
</evidence>
<name>A0A1H6ZDV0_9MICO</name>
<organism evidence="2 3">
    <name type="scientific">Demequina mangrovi</name>
    <dbReference type="NCBI Taxonomy" id="1043493"/>
    <lineage>
        <taxon>Bacteria</taxon>
        <taxon>Bacillati</taxon>
        <taxon>Actinomycetota</taxon>
        <taxon>Actinomycetes</taxon>
        <taxon>Micrococcales</taxon>
        <taxon>Demequinaceae</taxon>
        <taxon>Demequina</taxon>
    </lineage>
</organism>
<evidence type="ECO:0000313" key="2">
    <source>
        <dbReference type="EMBL" id="SEJ49647.1"/>
    </source>
</evidence>
<evidence type="ECO:0000313" key="3">
    <source>
        <dbReference type="Proteomes" id="UP000183315"/>
    </source>
</evidence>
<keyword evidence="3" id="KW-1185">Reference proteome</keyword>
<dbReference type="AlphaFoldDB" id="A0A1H6ZDV0"/>
<gene>
    <name evidence="2" type="ORF">SAMN05421637_2016</name>
</gene>
<feature type="transmembrane region" description="Helical" evidence="1">
    <location>
        <begin position="113"/>
        <end position="132"/>
    </location>
</feature>
<feature type="transmembrane region" description="Helical" evidence="1">
    <location>
        <begin position="12"/>
        <end position="34"/>
    </location>
</feature>
<dbReference type="OrthoDB" id="5146684at2"/>
<dbReference type="STRING" id="1043493.SAMN05421637_2016"/>
<keyword evidence="1" id="KW-0472">Membrane</keyword>
<accession>A0A1H6ZDV0</accession>
<sequence>MTETKRRPAGVTFVVILTWVAAVTDLVTGGAFVWLSLHMSGVDLALTDTELRGYGFALLAAGLLAAAFALGVAAGSQLSRVLVMLLMVGRIAGAVYATSVLGELVRWQVVGQILGSVLIIVALSTPSAFAYFRRS</sequence>
<dbReference type="RefSeq" id="WP_042215371.1">
    <property type="nucleotide sequence ID" value="NZ_BBLU01000010.1"/>
</dbReference>